<dbReference type="PROSITE" id="PS50240">
    <property type="entry name" value="TRYPSIN_DOM"/>
    <property type="match status" value="1"/>
</dbReference>
<dbReference type="PROSITE" id="PS01180">
    <property type="entry name" value="CUB"/>
    <property type="match status" value="2"/>
</dbReference>
<evidence type="ECO:0000256" key="6">
    <source>
        <dbReference type="ARBA" id="ARBA00022825"/>
    </source>
</evidence>
<feature type="domain" description="MAM" evidence="18">
    <location>
        <begin position="332"/>
        <end position="492"/>
    </location>
</feature>
<dbReference type="InterPro" id="IPR001314">
    <property type="entry name" value="Peptidase_S1A"/>
</dbReference>
<keyword evidence="9 15" id="KW-0472">Membrane</keyword>
<evidence type="ECO:0000256" key="12">
    <source>
        <dbReference type="PROSITE-ProRule" id="PRU00124"/>
    </source>
</evidence>
<dbReference type="Pfam" id="PF00089">
    <property type="entry name" value="Trypsin"/>
    <property type="match status" value="1"/>
</dbReference>
<dbReference type="InterPro" id="IPR009003">
    <property type="entry name" value="Peptidase_S1_PA"/>
</dbReference>
<dbReference type="Proteomes" id="UP001369086">
    <property type="component" value="Unassembled WGS sequence"/>
</dbReference>
<evidence type="ECO:0000259" key="20">
    <source>
        <dbReference type="PROSITE" id="PS50287"/>
    </source>
</evidence>
<feature type="transmembrane region" description="Helical" evidence="15">
    <location>
        <begin position="20"/>
        <end position="43"/>
    </location>
</feature>
<dbReference type="Gene3D" id="4.10.400.10">
    <property type="entry name" value="Low-density Lipoprotein Receptor"/>
    <property type="match status" value="2"/>
</dbReference>
<dbReference type="SUPFAM" id="SSF49854">
    <property type="entry name" value="Spermadhesin, CUB domain"/>
    <property type="match status" value="2"/>
</dbReference>
<dbReference type="SUPFAM" id="SSF56487">
    <property type="entry name" value="SRCR-like"/>
    <property type="match status" value="1"/>
</dbReference>
<feature type="domain" description="SRCR" evidence="20">
    <location>
        <begin position="668"/>
        <end position="778"/>
    </location>
</feature>
<keyword evidence="11" id="KW-0325">Glycoprotein</keyword>
<dbReference type="SMART" id="SM00137">
    <property type="entry name" value="MAM"/>
    <property type="match status" value="1"/>
</dbReference>
<dbReference type="InterPro" id="IPR036772">
    <property type="entry name" value="SRCR-like_dom_sf"/>
</dbReference>
<evidence type="ECO:0000256" key="4">
    <source>
        <dbReference type="ARBA" id="ARBA00022692"/>
    </source>
</evidence>
<dbReference type="InterPro" id="IPR000998">
    <property type="entry name" value="MAM_dom"/>
</dbReference>
<evidence type="ECO:0000259" key="18">
    <source>
        <dbReference type="PROSITE" id="PS50060"/>
    </source>
</evidence>
<dbReference type="Pfam" id="PF00629">
    <property type="entry name" value="MAM"/>
    <property type="match status" value="1"/>
</dbReference>
<comment type="caution">
    <text evidence="13">Lacks conserved residue(s) required for the propagation of feature annotation.</text>
</comment>
<reference evidence="21 22" key="1">
    <citation type="submission" date="2021-05" db="EMBL/GenBank/DDBJ databases">
        <authorList>
            <person name="Zahm M."/>
            <person name="Klopp C."/>
            <person name="Cabau C."/>
            <person name="Kuhl H."/>
            <person name="Suciu R."/>
            <person name="Ciorpac M."/>
            <person name="Holostenco D."/>
            <person name="Gessner J."/>
            <person name="Wuertz S."/>
            <person name="Hohne C."/>
            <person name="Stock M."/>
            <person name="Gislard M."/>
            <person name="Lluch J."/>
            <person name="Milhes M."/>
            <person name="Lampietro C."/>
            <person name="Lopez Roques C."/>
            <person name="Donnadieu C."/>
            <person name="Du K."/>
            <person name="Schartl M."/>
            <person name="Guiguen Y."/>
        </authorList>
    </citation>
    <scope>NUCLEOTIDE SEQUENCE [LARGE SCALE GENOMIC DNA]</scope>
    <source>
        <strain evidence="21">Hh-F2</strain>
        <tissue evidence="21">Blood</tissue>
    </source>
</reference>
<comment type="subcellular location">
    <subcellularLocation>
        <location evidence="1">Membrane</location>
        <topology evidence="1">Single-pass type II membrane protein</topology>
    </subcellularLocation>
</comment>
<evidence type="ECO:0000256" key="8">
    <source>
        <dbReference type="ARBA" id="ARBA00022989"/>
    </source>
</evidence>
<evidence type="ECO:0000259" key="16">
    <source>
        <dbReference type="PROSITE" id="PS01180"/>
    </source>
</evidence>
<dbReference type="PROSITE" id="PS01209">
    <property type="entry name" value="LDLRA_1"/>
    <property type="match status" value="2"/>
</dbReference>
<dbReference type="SUPFAM" id="SSF50494">
    <property type="entry name" value="Trypsin-like serine proteases"/>
    <property type="match status" value="1"/>
</dbReference>
<evidence type="ECO:0000256" key="7">
    <source>
        <dbReference type="ARBA" id="ARBA00022968"/>
    </source>
</evidence>
<dbReference type="Pfam" id="PF00431">
    <property type="entry name" value="CUB"/>
    <property type="match status" value="2"/>
</dbReference>
<dbReference type="SUPFAM" id="SSF49899">
    <property type="entry name" value="Concanavalin A-like lectins/glucanases"/>
    <property type="match status" value="1"/>
</dbReference>
<dbReference type="PROSITE" id="PS50060">
    <property type="entry name" value="MAM_2"/>
    <property type="match status" value="1"/>
</dbReference>
<dbReference type="PROSITE" id="PS50068">
    <property type="entry name" value="LDLRA_2"/>
    <property type="match status" value="2"/>
</dbReference>
<dbReference type="InterPro" id="IPR018114">
    <property type="entry name" value="TRYPSIN_HIS"/>
</dbReference>
<keyword evidence="8 15" id="KW-1133">Transmembrane helix</keyword>
<dbReference type="Gene3D" id="2.60.120.290">
    <property type="entry name" value="Spermadhesin, CUB domain"/>
    <property type="match status" value="2"/>
</dbReference>
<keyword evidence="6 14" id="KW-0720">Serine protease</keyword>
<evidence type="ECO:0000259" key="19">
    <source>
        <dbReference type="PROSITE" id="PS50240"/>
    </source>
</evidence>
<dbReference type="InterPro" id="IPR000082">
    <property type="entry name" value="SEA_dom"/>
</dbReference>
<dbReference type="InterPro" id="IPR033116">
    <property type="entry name" value="TRYPSIN_SER"/>
</dbReference>
<name>A0ABR0ZLW8_HUSHU</name>
<keyword evidence="7" id="KW-0735">Signal-anchor</keyword>
<dbReference type="InterPro" id="IPR002172">
    <property type="entry name" value="LDrepeatLR_classA_rpt"/>
</dbReference>
<keyword evidence="22" id="KW-1185">Reference proteome</keyword>
<comment type="similarity">
    <text evidence="2">Belongs to the DMBT1 family.</text>
</comment>
<keyword evidence="3 14" id="KW-0645">Protease</keyword>
<dbReference type="PROSITE" id="PS00740">
    <property type="entry name" value="MAM_1"/>
    <property type="match status" value="1"/>
</dbReference>
<dbReference type="SMART" id="SM00192">
    <property type="entry name" value="LDLa"/>
    <property type="match status" value="2"/>
</dbReference>
<dbReference type="PANTHER" id="PTHR24252:SF16">
    <property type="entry name" value="TRANSMEMBRANE SERINE PROTEASE 15"/>
    <property type="match status" value="1"/>
</dbReference>
<evidence type="ECO:0000256" key="11">
    <source>
        <dbReference type="ARBA" id="ARBA00023180"/>
    </source>
</evidence>
<dbReference type="SMART" id="SM00042">
    <property type="entry name" value="CUB"/>
    <property type="match status" value="2"/>
</dbReference>
<dbReference type="CDD" id="cd06263">
    <property type="entry name" value="MAM"/>
    <property type="match status" value="1"/>
</dbReference>
<proteinExistence type="inferred from homology"/>
<dbReference type="PROSITE" id="PS50024">
    <property type="entry name" value="SEA"/>
    <property type="match status" value="1"/>
</dbReference>
<feature type="domain" description="CUB" evidence="16">
    <location>
        <begin position="514"/>
        <end position="624"/>
    </location>
</feature>
<dbReference type="Pfam" id="PF01390">
    <property type="entry name" value="SEA"/>
    <property type="match status" value="1"/>
</dbReference>
<keyword evidence="4 15" id="KW-0812">Transmembrane</keyword>
<feature type="disulfide bond" evidence="13">
    <location>
        <begin position="747"/>
        <end position="757"/>
    </location>
</feature>
<dbReference type="SMART" id="SM00020">
    <property type="entry name" value="Tryp_SPc"/>
    <property type="match status" value="1"/>
</dbReference>
<dbReference type="InterPro" id="IPR001254">
    <property type="entry name" value="Trypsin_dom"/>
</dbReference>
<dbReference type="Pfam" id="PF15494">
    <property type="entry name" value="SRCR_2"/>
    <property type="match status" value="1"/>
</dbReference>
<dbReference type="CDD" id="cd00041">
    <property type="entry name" value="CUB"/>
    <property type="match status" value="2"/>
</dbReference>
<dbReference type="InterPro" id="IPR001190">
    <property type="entry name" value="SRCR"/>
</dbReference>
<evidence type="ECO:0000256" key="9">
    <source>
        <dbReference type="ARBA" id="ARBA00023136"/>
    </source>
</evidence>
<feature type="domain" description="Peptidase S1" evidence="19">
    <location>
        <begin position="775"/>
        <end position="1009"/>
    </location>
</feature>
<dbReference type="Gene3D" id="2.40.10.10">
    <property type="entry name" value="Trypsin-like serine proteases"/>
    <property type="match status" value="2"/>
</dbReference>
<dbReference type="InterPro" id="IPR023415">
    <property type="entry name" value="LDLR_class-A_CS"/>
</dbReference>
<evidence type="ECO:0000256" key="15">
    <source>
        <dbReference type="SAM" id="Phobius"/>
    </source>
</evidence>
<dbReference type="InterPro" id="IPR013320">
    <property type="entry name" value="ConA-like_dom_sf"/>
</dbReference>
<dbReference type="EMBL" id="JAHFZB010000009">
    <property type="protein sequence ID" value="KAK6485812.1"/>
    <property type="molecule type" value="Genomic_DNA"/>
</dbReference>
<dbReference type="CDD" id="cd00112">
    <property type="entry name" value="LDLa"/>
    <property type="match status" value="2"/>
</dbReference>
<dbReference type="SMART" id="SM00200">
    <property type="entry name" value="SEA"/>
    <property type="match status" value="1"/>
</dbReference>
<keyword evidence="5 14" id="KW-0378">Hydrolase</keyword>
<dbReference type="PANTHER" id="PTHR24252">
    <property type="entry name" value="ACROSIN-RELATED"/>
    <property type="match status" value="1"/>
</dbReference>
<evidence type="ECO:0000256" key="10">
    <source>
        <dbReference type="ARBA" id="ARBA00023157"/>
    </source>
</evidence>
<evidence type="ECO:0000256" key="1">
    <source>
        <dbReference type="ARBA" id="ARBA00004606"/>
    </source>
</evidence>
<evidence type="ECO:0000313" key="21">
    <source>
        <dbReference type="EMBL" id="KAK6485812.1"/>
    </source>
</evidence>
<dbReference type="SMART" id="SM00202">
    <property type="entry name" value="SR"/>
    <property type="match status" value="1"/>
</dbReference>
<dbReference type="Pfam" id="PF00057">
    <property type="entry name" value="Ldl_recept_a"/>
    <property type="match status" value="2"/>
</dbReference>
<dbReference type="PROSITE" id="PS00135">
    <property type="entry name" value="TRYPSIN_SER"/>
    <property type="match status" value="1"/>
</dbReference>
<gene>
    <name evidence="21" type="ORF">HHUSO_G11705</name>
</gene>
<evidence type="ECO:0000256" key="13">
    <source>
        <dbReference type="PROSITE-ProRule" id="PRU00196"/>
    </source>
</evidence>
<dbReference type="InterPro" id="IPR036364">
    <property type="entry name" value="SEA_dom_sf"/>
</dbReference>
<dbReference type="Gene3D" id="3.10.250.10">
    <property type="entry name" value="SRCR-like domain"/>
    <property type="match status" value="1"/>
</dbReference>
<feature type="disulfide bond" evidence="12">
    <location>
        <begin position="652"/>
        <end position="667"/>
    </location>
</feature>
<dbReference type="Gene3D" id="3.30.70.960">
    <property type="entry name" value="SEA domain"/>
    <property type="match status" value="1"/>
</dbReference>
<evidence type="ECO:0000259" key="17">
    <source>
        <dbReference type="PROSITE" id="PS50024"/>
    </source>
</evidence>
<dbReference type="CDD" id="cd00190">
    <property type="entry name" value="Tryp_SPc"/>
    <property type="match status" value="1"/>
</dbReference>
<organism evidence="21 22">
    <name type="scientific">Huso huso</name>
    <name type="common">Beluga</name>
    <name type="synonym">Acipenser huso</name>
    <dbReference type="NCBI Taxonomy" id="61971"/>
    <lineage>
        <taxon>Eukaryota</taxon>
        <taxon>Metazoa</taxon>
        <taxon>Chordata</taxon>
        <taxon>Craniata</taxon>
        <taxon>Vertebrata</taxon>
        <taxon>Euteleostomi</taxon>
        <taxon>Actinopterygii</taxon>
        <taxon>Chondrostei</taxon>
        <taxon>Acipenseriformes</taxon>
        <taxon>Acipenseridae</taxon>
        <taxon>Huso</taxon>
    </lineage>
</organism>
<keyword evidence="10 13" id="KW-1015">Disulfide bond</keyword>
<dbReference type="InterPro" id="IPR000859">
    <property type="entry name" value="CUB_dom"/>
</dbReference>
<dbReference type="InterPro" id="IPR043504">
    <property type="entry name" value="Peptidase_S1_PA_chymotrypsin"/>
</dbReference>
<accession>A0ABR0ZLW8</accession>
<evidence type="ECO:0000256" key="5">
    <source>
        <dbReference type="ARBA" id="ARBA00022801"/>
    </source>
</evidence>
<evidence type="ECO:0000256" key="14">
    <source>
        <dbReference type="RuleBase" id="RU363034"/>
    </source>
</evidence>
<dbReference type="SUPFAM" id="SSF57424">
    <property type="entry name" value="LDL receptor-like module"/>
    <property type="match status" value="2"/>
</dbReference>
<feature type="domain" description="CUB" evidence="16">
    <location>
        <begin position="212"/>
        <end position="321"/>
    </location>
</feature>
<dbReference type="Gene3D" id="2.60.120.200">
    <property type="match status" value="1"/>
</dbReference>
<protein>
    <submittedName>
        <fullName evidence="21">Enteropeptidase</fullName>
    </submittedName>
</protein>
<evidence type="ECO:0000313" key="22">
    <source>
        <dbReference type="Proteomes" id="UP001369086"/>
    </source>
</evidence>
<evidence type="ECO:0000256" key="2">
    <source>
        <dbReference type="ARBA" id="ARBA00009931"/>
    </source>
</evidence>
<evidence type="ECO:0000256" key="3">
    <source>
        <dbReference type="ARBA" id="ARBA00022670"/>
    </source>
</evidence>
<comment type="caution">
    <text evidence="21">The sequence shown here is derived from an EMBL/GenBank/DDBJ whole genome shotgun (WGS) entry which is preliminary data.</text>
</comment>
<feature type="disulfide bond" evidence="12">
    <location>
        <begin position="640"/>
        <end position="658"/>
    </location>
</feature>
<dbReference type="InterPro" id="IPR036055">
    <property type="entry name" value="LDL_receptor-like_sf"/>
</dbReference>
<dbReference type="PROSITE" id="PS50287">
    <property type="entry name" value="SRCR_2"/>
    <property type="match status" value="1"/>
</dbReference>
<dbReference type="PROSITE" id="PS00134">
    <property type="entry name" value="TRYPSIN_HIS"/>
    <property type="match status" value="1"/>
</dbReference>
<feature type="domain" description="SEA" evidence="17">
    <location>
        <begin position="57"/>
        <end position="172"/>
    </location>
</feature>
<dbReference type="InterPro" id="IPR035914">
    <property type="entry name" value="Sperma_CUB_dom_sf"/>
</dbReference>
<dbReference type="SUPFAM" id="SSF82671">
    <property type="entry name" value="SEA domain"/>
    <property type="match status" value="1"/>
</dbReference>
<dbReference type="PRINTS" id="PR00722">
    <property type="entry name" value="CHYMOTRYPSIN"/>
</dbReference>
<feature type="disulfide bond" evidence="12">
    <location>
        <begin position="633"/>
        <end position="645"/>
    </location>
</feature>
<sequence>MCTDSENPTVKSRFSSCEILLSALFIASVIACAGLIAIAWLSLQQSPEEDQIKINGTEVFLRGAFKILTGAIFSEKLQNMSSVEFKSLAFDIEHMLSNIYLQSSLKNKYKACDVLYFRNGSVVATFNLHFTESVPSEVVRQELINGIEENKGGVMGTFTVDKQSIEVGMQCLPGYEQCADYMTCVPQTLLCDGVNNCQDGSDENLKRCATPCDGQFLLNGPTGSFHSINFPLPYDSDVFCRWIIRVQKGLSIKINFPAFVTEEITDVLNLYEGTGQNKVLMYSLSGSTPGSVRIMSSEATVEFLSDYINNVNGFNATYEAENISILTNERKINCSFEEGWCYWRQDPKDNGEWMRLNGPTFPPFSGPNFDHTFMNESGFYLSTPTGLGNQVRSFRLYSLPLAAAIQPLCLSFWYHMYGNDVYRLRVNISKVQSLPKIIFKKEGNYGDSWHYGQITLNETADFTVVFEAQKNIGLRNDIAIDDIGLTNGSCVEGVYPEPTPVPPPTTLPPQPTDCGGPFELWDSNSTFSSASYPRNYMNNAFCVWYLNADEGKNIKLHFLDFDLEDIYDVVEVRDGRGDDSLLLDVYTGKTSFQDVYSTTNHMTVLFTTDKSTTRKGFLANFTTGYNLGKPESCSSSDFQCTSGECIANGSLCDGHPDCPDVSDESNCVLLQNGTQSTNGKVQLMMRSEWYTVCAEYWTNQLSEFICQYLGFGTGNATLVPSPDDGNTFVTVRQAENGSLVLTPSDQCANGSVVYLRCITKPCGTRMVLHKNDGKIVGGENAKQGAWPWIVSLHFKGRHVCGAALVNNEWLVSASHCAYGRNVHPSDWEAVIGLHTQLNLTYPQTAIRRIDRIVMNPQYNKRTKDSDITMMHLEHKVNFTDYIQPICLPEKEQMFKPGIKCLIAGWGKVLEQGSVANILQEAEIPLITNEKCQQQLPEYNITQRMMCAGYEQGGVDSCQGDSGGPLMCQEDTRWILAGVTSFGYGCARPQRPGAYVRVTQFVDWIHNILN</sequence>